<keyword evidence="3 4" id="KW-0648">Protein biosynthesis</keyword>
<dbReference type="GO" id="GO:0005852">
    <property type="term" value="C:eukaryotic translation initiation factor 3 complex"/>
    <property type="evidence" value="ECO:0007669"/>
    <property type="project" value="InterPro"/>
</dbReference>
<evidence type="ECO:0000313" key="7">
    <source>
        <dbReference type="Proteomes" id="UP000078348"/>
    </source>
</evidence>
<dbReference type="EMBL" id="LXWW01000063">
    <property type="protein sequence ID" value="OAO16760.1"/>
    <property type="molecule type" value="Genomic_DNA"/>
</dbReference>
<dbReference type="GO" id="GO:0003743">
    <property type="term" value="F:translation initiation factor activity"/>
    <property type="evidence" value="ECO:0007669"/>
    <property type="project" value="UniProtKB-KW"/>
</dbReference>
<sequence length="459" mass="52190">MAEKEATAQQEGVAEVVKGTPNAKFDLSRRMAPYFDIHLLLPVFDWLEESKMYKQNEIAKARYALLQKTNMLEYAVDVFKSIYPEEEPPKELKSKAQISKDRYDEIMESPLIQCVQSCVEEKESEGVMPVLSDEDLQSFEITKADLEECCPIAKFLMNCGQYSMVIDLITFYLFPPFPLLTHSAQMPSPAPCKDLFASRYLSLLWGNLTCQLLMGDLEEAHAGIKAIEAFLAANESTVPALQVAQERCWLLHYGLFVLAQHEEGAELFLRTFNRKEYMAAVEIYCPWLLRYMVVLAVVQLAQNRALIGRLADVLEREQAALEDPVLLFLYQLSIEMDFEAASEQLARCEDVFASDFFLSGNPAFEAKFMQGARVLVFELMCNVHRRIGMKLLARNLSLSEEACKQWVEQAVETKAVEQKVAIQDGCVVIDKSAPSLYEQVMERTQDLKRAVEGMKRSSQ</sequence>
<dbReference type="AlphaFoldDB" id="A0A196SI92"/>
<evidence type="ECO:0000259" key="5">
    <source>
        <dbReference type="PROSITE" id="PS50250"/>
    </source>
</evidence>
<dbReference type="InterPro" id="IPR000717">
    <property type="entry name" value="PCI_dom"/>
</dbReference>
<dbReference type="PROSITE" id="PS50250">
    <property type="entry name" value="PCI"/>
    <property type="match status" value="1"/>
</dbReference>
<evidence type="ECO:0000313" key="6">
    <source>
        <dbReference type="EMBL" id="OAO16760.1"/>
    </source>
</evidence>
<dbReference type="SMART" id="SM01186">
    <property type="entry name" value="eIF3_N"/>
    <property type="match status" value="1"/>
</dbReference>
<evidence type="ECO:0000256" key="2">
    <source>
        <dbReference type="ARBA" id="ARBA00022540"/>
    </source>
</evidence>
<dbReference type="STRING" id="478820.A0A196SI92"/>
<accession>A0A196SI92</accession>
<evidence type="ECO:0000256" key="3">
    <source>
        <dbReference type="ARBA" id="ARBA00022917"/>
    </source>
</evidence>
<keyword evidence="7" id="KW-1185">Reference proteome</keyword>
<organism evidence="6 7">
    <name type="scientific">Blastocystis sp. subtype 1 (strain ATCC 50177 / NandII)</name>
    <dbReference type="NCBI Taxonomy" id="478820"/>
    <lineage>
        <taxon>Eukaryota</taxon>
        <taxon>Sar</taxon>
        <taxon>Stramenopiles</taxon>
        <taxon>Bigyra</taxon>
        <taxon>Opalozoa</taxon>
        <taxon>Opalinata</taxon>
        <taxon>Blastocystidae</taxon>
        <taxon>Blastocystis</taxon>
    </lineage>
</organism>
<gene>
    <name evidence="6" type="ORF">AV274_1515</name>
</gene>
<comment type="caution">
    <text evidence="6">The sequence shown here is derived from an EMBL/GenBank/DDBJ whole genome shotgun (WGS) entry which is preliminary data.</text>
</comment>
<dbReference type="Pfam" id="PF09440">
    <property type="entry name" value="eIF3_N"/>
    <property type="match status" value="1"/>
</dbReference>
<dbReference type="PIRSF" id="PIRSF016255">
    <property type="entry name" value="eIF3e_su6"/>
    <property type="match status" value="1"/>
</dbReference>
<feature type="domain" description="PCI" evidence="5">
    <location>
        <begin position="260"/>
        <end position="434"/>
    </location>
</feature>
<dbReference type="InterPro" id="IPR016650">
    <property type="entry name" value="eIF3e"/>
</dbReference>
<comment type="subunit">
    <text evidence="4">Component of the eukaryotic translation initiation factor 3 (eIF-3) complex.</text>
</comment>
<evidence type="ECO:0000256" key="4">
    <source>
        <dbReference type="PIRNR" id="PIRNR016255"/>
    </source>
</evidence>
<dbReference type="InterPro" id="IPR019010">
    <property type="entry name" value="eIF3e_N"/>
</dbReference>
<proteinExistence type="inferred from homology"/>
<name>A0A196SI92_BLAHN</name>
<comment type="similarity">
    <text evidence="4">Belongs to the eIF-3 subunit E family.</text>
</comment>
<evidence type="ECO:0000256" key="1">
    <source>
        <dbReference type="ARBA" id="ARBA00022490"/>
    </source>
</evidence>
<protein>
    <recommendedName>
        <fullName evidence="4">Eukaryotic translation initiation factor 3 subunit E</fullName>
    </recommendedName>
</protein>
<dbReference type="OrthoDB" id="417252at2759"/>
<dbReference type="PANTHER" id="PTHR10317">
    <property type="entry name" value="EUKARYOTIC TRANSLATION INITIATION FACTOR 3 SUBUNIT E"/>
    <property type="match status" value="1"/>
</dbReference>
<keyword evidence="2 4" id="KW-0396">Initiation factor</keyword>
<comment type="subcellular location">
    <subcellularLocation>
        <location evidence="4">Cytoplasm</location>
    </subcellularLocation>
</comment>
<reference evidence="6 7" key="1">
    <citation type="submission" date="2016-05" db="EMBL/GenBank/DDBJ databases">
        <title>Nuclear genome of Blastocystis sp. subtype 1 NandII.</title>
        <authorList>
            <person name="Gentekaki E."/>
            <person name="Curtis B."/>
            <person name="Stairs C."/>
            <person name="Eme L."/>
            <person name="Herman E."/>
            <person name="Klimes V."/>
            <person name="Arias M.C."/>
            <person name="Elias M."/>
            <person name="Hilliou F."/>
            <person name="Klute M."/>
            <person name="Malik S.-B."/>
            <person name="Pightling A."/>
            <person name="Rachubinski R."/>
            <person name="Salas D."/>
            <person name="Schlacht A."/>
            <person name="Suga H."/>
            <person name="Archibald J."/>
            <person name="Ball S.G."/>
            <person name="Clark G."/>
            <person name="Dacks J."/>
            <person name="Van Der Giezen M."/>
            <person name="Tsaousis A."/>
            <person name="Roger A."/>
        </authorList>
    </citation>
    <scope>NUCLEOTIDE SEQUENCE [LARGE SCALE GENOMIC DNA]</scope>
    <source>
        <strain evidence="7">ATCC 50177 / NandII</strain>
    </source>
</reference>
<keyword evidence="1 4" id="KW-0963">Cytoplasm</keyword>
<dbReference type="Proteomes" id="UP000078348">
    <property type="component" value="Unassembled WGS sequence"/>
</dbReference>